<dbReference type="EnsemblPlants" id="AUR62030613-RA">
    <property type="protein sequence ID" value="AUR62030613-RA:cds"/>
    <property type="gene ID" value="AUR62030613"/>
</dbReference>
<feature type="domain" description="RING-type" evidence="13">
    <location>
        <begin position="62"/>
        <end position="98"/>
    </location>
</feature>
<evidence type="ECO:0000256" key="10">
    <source>
        <dbReference type="ARBA" id="ARBA00024209"/>
    </source>
</evidence>
<evidence type="ECO:0000256" key="12">
    <source>
        <dbReference type="SAM" id="MobiDB-lite"/>
    </source>
</evidence>
<keyword evidence="15" id="KW-1185">Reference proteome</keyword>
<dbReference type="AlphaFoldDB" id="A0A803MJN0"/>
<feature type="region of interest" description="Disordered" evidence="12">
    <location>
        <begin position="117"/>
        <end position="137"/>
    </location>
</feature>
<accession>A0A803MJN0</accession>
<evidence type="ECO:0000256" key="9">
    <source>
        <dbReference type="ARBA" id="ARBA00023136"/>
    </source>
</evidence>
<evidence type="ECO:0000256" key="4">
    <source>
        <dbReference type="ARBA" id="ARBA00022679"/>
    </source>
</evidence>
<sequence length="137" mass="15404">MMVEEFRAKQADLKAEIQRLNDYVKAKDSDLSTVKTELQGVQSQLEVQTDEASKAKADLEGEFIEGENIKVLPKCKHGYHSKCIDTWLLSHSTCPTCRQSLSEWTGNDAIVVPMEIGNRTDSSNHEVRGVEDATQRH</sequence>
<dbReference type="InterPro" id="IPR001841">
    <property type="entry name" value="Znf_RING"/>
</dbReference>
<reference evidence="14" key="1">
    <citation type="journal article" date="2017" name="Nature">
        <title>The genome of Chenopodium quinoa.</title>
        <authorList>
            <person name="Jarvis D.E."/>
            <person name="Ho Y.S."/>
            <person name="Lightfoot D.J."/>
            <person name="Schmoeckel S.M."/>
            <person name="Li B."/>
            <person name="Borm T.J.A."/>
            <person name="Ohyanagi H."/>
            <person name="Mineta K."/>
            <person name="Michell C.T."/>
            <person name="Saber N."/>
            <person name="Kharbatia N.M."/>
            <person name="Rupper R.R."/>
            <person name="Sharp A.R."/>
            <person name="Dally N."/>
            <person name="Boughton B.A."/>
            <person name="Woo Y.H."/>
            <person name="Gao G."/>
            <person name="Schijlen E.G.W.M."/>
            <person name="Guo X."/>
            <person name="Momin A.A."/>
            <person name="Negrao S."/>
            <person name="Al-Babili S."/>
            <person name="Gehring C."/>
            <person name="Roessner U."/>
            <person name="Jung C."/>
            <person name="Murphy K."/>
            <person name="Arold S.T."/>
            <person name="Gojobori T."/>
            <person name="van der Linden C.G."/>
            <person name="van Loo E.N."/>
            <person name="Jellen E.N."/>
            <person name="Maughan P.J."/>
            <person name="Tester M."/>
        </authorList>
    </citation>
    <scope>NUCLEOTIDE SEQUENCE [LARGE SCALE GENOMIC DNA]</scope>
    <source>
        <strain evidence="14">cv. PI 614886</strain>
    </source>
</reference>
<comment type="catalytic activity">
    <reaction evidence="1">
        <text>S-ubiquitinyl-[E2 ubiquitin-conjugating enzyme]-L-cysteine + [acceptor protein]-L-lysine = [E2 ubiquitin-conjugating enzyme]-L-cysteine + N(6)-ubiquitinyl-[acceptor protein]-L-lysine.</text>
        <dbReference type="EC" id="2.3.2.27"/>
    </reaction>
</comment>
<evidence type="ECO:0000259" key="13">
    <source>
        <dbReference type="Pfam" id="PF13639"/>
    </source>
</evidence>
<dbReference type="InterPro" id="IPR013083">
    <property type="entry name" value="Znf_RING/FYVE/PHD"/>
</dbReference>
<evidence type="ECO:0000256" key="2">
    <source>
        <dbReference type="ARBA" id="ARBA00004167"/>
    </source>
</evidence>
<dbReference type="GO" id="GO:0016020">
    <property type="term" value="C:membrane"/>
    <property type="evidence" value="ECO:0007669"/>
    <property type="project" value="UniProtKB-SubCell"/>
</dbReference>
<dbReference type="Pfam" id="PF13639">
    <property type="entry name" value="zf-RING_2"/>
    <property type="match status" value="1"/>
</dbReference>
<protein>
    <recommendedName>
        <fullName evidence="3">RING-type E3 ubiquitin transferase</fullName>
        <ecNumber evidence="3">2.3.2.27</ecNumber>
    </recommendedName>
</protein>
<keyword evidence="5" id="KW-0812">Transmembrane</keyword>
<reference evidence="14" key="2">
    <citation type="submission" date="2021-03" db="UniProtKB">
        <authorList>
            <consortium name="EnsemblPlants"/>
        </authorList>
    </citation>
    <scope>IDENTIFICATION</scope>
</reference>
<name>A0A803MJN0_CHEQI</name>
<comment type="similarity">
    <text evidence="10">Belongs to the RING-type zinc finger family. ATL subfamily.</text>
</comment>
<evidence type="ECO:0000256" key="6">
    <source>
        <dbReference type="ARBA" id="ARBA00022723"/>
    </source>
</evidence>
<evidence type="ECO:0000256" key="8">
    <source>
        <dbReference type="ARBA" id="ARBA00022989"/>
    </source>
</evidence>
<keyword evidence="9" id="KW-0472">Membrane</keyword>
<evidence type="ECO:0000313" key="14">
    <source>
        <dbReference type="EnsemblPlants" id="AUR62030613-RA:cds"/>
    </source>
</evidence>
<evidence type="ECO:0000256" key="3">
    <source>
        <dbReference type="ARBA" id="ARBA00012483"/>
    </source>
</evidence>
<keyword evidence="11" id="KW-0175">Coiled coil</keyword>
<feature type="coiled-coil region" evidence="11">
    <location>
        <begin position="3"/>
        <end position="58"/>
    </location>
</feature>
<dbReference type="GO" id="GO:0016567">
    <property type="term" value="P:protein ubiquitination"/>
    <property type="evidence" value="ECO:0007669"/>
    <property type="project" value="InterPro"/>
</dbReference>
<keyword evidence="8" id="KW-1133">Transmembrane helix</keyword>
<evidence type="ECO:0000256" key="5">
    <source>
        <dbReference type="ARBA" id="ARBA00022692"/>
    </source>
</evidence>
<evidence type="ECO:0000313" key="15">
    <source>
        <dbReference type="Proteomes" id="UP000596660"/>
    </source>
</evidence>
<dbReference type="GO" id="GO:0061630">
    <property type="term" value="F:ubiquitin protein ligase activity"/>
    <property type="evidence" value="ECO:0007669"/>
    <property type="project" value="UniProtKB-EC"/>
</dbReference>
<evidence type="ECO:0000256" key="7">
    <source>
        <dbReference type="ARBA" id="ARBA00022833"/>
    </source>
</evidence>
<dbReference type="PANTHER" id="PTHR46905:SF7">
    <property type="entry name" value="RING-H2 FINGER PROTEIN ATL78"/>
    <property type="match status" value="1"/>
</dbReference>
<dbReference type="SUPFAM" id="SSF57850">
    <property type="entry name" value="RING/U-box"/>
    <property type="match status" value="1"/>
</dbReference>
<comment type="subcellular location">
    <subcellularLocation>
        <location evidence="2">Membrane</location>
        <topology evidence="2">Single-pass membrane protein</topology>
    </subcellularLocation>
</comment>
<evidence type="ECO:0000256" key="1">
    <source>
        <dbReference type="ARBA" id="ARBA00000900"/>
    </source>
</evidence>
<dbReference type="Proteomes" id="UP000596660">
    <property type="component" value="Unplaced"/>
</dbReference>
<dbReference type="Gramene" id="AUR62030613-RA">
    <property type="protein sequence ID" value="AUR62030613-RA:cds"/>
    <property type="gene ID" value="AUR62030613"/>
</dbReference>
<dbReference type="Gene3D" id="3.30.40.10">
    <property type="entry name" value="Zinc/RING finger domain, C3HC4 (zinc finger)"/>
    <property type="match status" value="1"/>
</dbReference>
<feature type="compositionally biased region" description="Basic and acidic residues" evidence="12">
    <location>
        <begin position="122"/>
        <end position="137"/>
    </location>
</feature>
<keyword evidence="4" id="KW-0808">Transferase</keyword>
<proteinExistence type="inferred from homology"/>
<evidence type="ECO:0000256" key="11">
    <source>
        <dbReference type="SAM" id="Coils"/>
    </source>
</evidence>
<organism evidence="14 15">
    <name type="scientific">Chenopodium quinoa</name>
    <name type="common">Quinoa</name>
    <dbReference type="NCBI Taxonomy" id="63459"/>
    <lineage>
        <taxon>Eukaryota</taxon>
        <taxon>Viridiplantae</taxon>
        <taxon>Streptophyta</taxon>
        <taxon>Embryophyta</taxon>
        <taxon>Tracheophyta</taxon>
        <taxon>Spermatophyta</taxon>
        <taxon>Magnoliopsida</taxon>
        <taxon>eudicotyledons</taxon>
        <taxon>Gunneridae</taxon>
        <taxon>Pentapetalae</taxon>
        <taxon>Caryophyllales</taxon>
        <taxon>Chenopodiaceae</taxon>
        <taxon>Chenopodioideae</taxon>
        <taxon>Atripliceae</taxon>
        <taxon>Chenopodium</taxon>
    </lineage>
</organism>
<dbReference type="PANTHER" id="PTHR46905">
    <property type="entry name" value="RING-H2 FINGER PROTEIN ATL78"/>
    <property type="match status" value="1"/>
</dbReference>
<dbReference type="InterPro" id="IPR044602">
    <property type="entry name" value="ATL10/ATL72-79-like"/>
</dbReference>
<keyword evidence="7" id="KW-0862">Zinc</keyword>
<dbReference type="EC" id="2.3.2.27" evidence="3"/>
<dbReference type="GO" id="GO:0046872">
    <property type="term" value="F:metal ion binding"/>
    <property type="evidence" value="ECO:0007669"/>
    <property type="project" value="UniProtKB-KW"/>
</dbReference>
<keyword evidence="6" id="KW-0479">Metal-binding</keyword>